<evidence type="ECO:0000259" key="2">
    <source>
        <dbReference type="Pfam" id="PF13840"/>
    </source>
</evidence>
<dbReference type="OrthoDB" id="58529at2759"/>
<dbReference type="PANTHER" id="PTHR31131">
    <property type="entry name" value="CHROMOSOME 1, WHOLE GENOME SHOTGUN SEQUENCE"/>
    <property type="match status" value="1"/>
</dbReference>
<feature type="compositionally biased region" description="Low complexity" evidence="1">
    <location>
        <begin position="381"/>
        <end position="394"/>
    </location>
</feature>
<feature type="domain" description="CASTOR ACT" evidence="2">
    <location>
        <begin position="95"/>
        <end position="154"/>
    </location>
</feature>
<evidence type="ECO:0000313" key="4">
    <source>
        <dbReference type="Proteomes" id="UP000054477"/>
    </source>
</evidence>
<organism evidence="3 4">
    <name type="scientific">Laccaria amethystina LaAM-08-1</name>
    <dbReference type="NCBI Taxonomy" id="1095629"/>
    <lineage>
        <taxon>Eukaryota</taxon>
        <taxon>Fungi</taxon>
        <taxon>Dikarya</taxon>
        <taxon>Basidiomycota</taxon>
        <taxon>Agaricomycotina</taxon>
        <taxon>Agaricomycetes</taxon>
        <taxon>Agaricomycetidae</taxon>
        <taxon>Agaricales</taxon>
        <taxon>Agaricineae</taxon>
        <taxon>Hydnangiaceae</taxon>
        <taxon>Laccaria</taxon>
    </lineage>
</organism>
<protein>
    <recommendedName>
        <fullName evidence="2">CASTOR ACT domain-containing protein</fullName>
    </recommendedName>
</protein>
<sequence length="521" mass="57501">MQDTISLLPVSLSLVHVPRSRLPHLSHQILRQILYPSPIFLNITCNEIELSLFAEHHLLKDFEGIARKDYQKQRSLSRISKRKCSNVYEAIEISYEKWSVLQIDSHSDRIEKSGARVHELSAPLAAAGISILYQSSYMSDFIFVKECRLQEAMNHFASAGFNLYSPDPSPFTTRPTSPSLSLGSDDRSSIHDFTPHSPKTVLTRSRSGTDTSVLSQPRQDISKKPRSPESTSPRNKAHSPTSGEVRILHPDLACVGWSDELAVDSWGLKIIKLVAFPDLIPLSPQRPSSPRPPYLEPFAPVSVSHGRPLPLTSSSSSSSASEDDGYFSHSPQNVSVTSLDSLASRSYADLPGLISPSPLKPPSKHPLSPETPSSPRKATRSHLTSTHPPTSSTSNEVLFFSFTRTQEGSSLTADVHVLATLFPPNERHMVMCSGELDAADASINTADSSDDDDDCDSPSPRKCLQLDLRRFGLNKHGLVNHFSRVLEENGINHMYSSTFKTANLLVDKKHAIRAQSLLRLC</sequence>
<dbReference type="Proteomes" id="UP000054477">
    <property type="component" value="Unassembled WGS sequence"/>
</dbReference>
<accession>A0A0C9Y3N3</accession>
<dbReference type="GO" id="GO:0006520">
    <property type="term" value="P:amino acid metabolic process"/>
    <property type="evidence" value="ECO:0007669"/>
    <property type="project" value="UniProtKB-ARBA"/>
</dbReference>
<dbReference type="InterPro" id="IPR027795">
    <property type="entry name" value="CASTOR_ACT_dom"/>
</dbReference>
<dbReference type="EMBL" id="KN838567">
    <property type="protein sequence ID" value="KIK04702.1"/>
    <property type="molecule type" value="Genomic_DNA"/>
</dbReference>
<dbReference type="Gene3D" id="3.30.2130.10">
    <property type="entry name" value="VC0802-like"/>
    <property type="match status" value="2"/>
</dbReference>
<evidence type="ECO:0000313" key="3">
    <source>
        <dbReference type="EMBL" id="KIK04702.1"/>
    </source>
</evidence>
<feature type="region of interest" description="Disordered" evidence="1">
    <location>
        <begin position="352"/>
        <end position="394"/>
    </location>
</feature>
<dbReference type="SUPFAM" id="SSF55021">
    <property type="entry name" value="ACT-like"/>
    <property type="match status" value="1"/>
</dbReference>
<keyword evidence="4" id="KW-1185">Reference proteome</keyword>
<feature type="compositionally biased region" description="Low complexity" evidence="1">
    <location>
        <begin position="170"/>
        <end position="181"/>
    </location>
</feature>
<feature type="compositionally biased region" description="Polar residues" evidence="1">
    <location>
        <begin position="200"/>
        <end position="219"/>
    </location>
</feature>
<dbReference type="PANTHER" id="PTHR31131:SF6">
    <property type="entry name" value="CASTOR ACT DOMAIN-CONTAINING PROTEIN"/>
    <property type="match status" value="1"/>
</dbReference>
<feature type="region of interest" description="Disordered" evidence="1">
    <location>
        <begin position="169"/>
        <end position="244"/>
    </location>
</feature>
<dbReference type="Pfam" id="PF13840">
    <property type="entry name" value="ACT_7"/>
    <property type="match status" value="1"/>
</dbReference>
<feature type="compositionally biased region" description="Polar residues" evidence="1">
    <location>
        <begin position="228"/>
        <end position="242"/>
    </location>
</feature>
<name>A0A0C9Y3N3_9AGAR</name>
<feature type="compositionally biased region" description="Basic and acidic residues" evidence="1">
    <location>
        <begin position="184"/>
        <end position="194"/>
    </location>
</feature>
<reference evidence="3 4" key="1">
    <citation type="submission" date="2014-04" db="EMBL/GenBank/DDBJ databases">
        <authorList>
            <consortium name="DOE Joint Genome Institute"/>
            <person name="Kuo A."/>
            <person name="Kohler A."/>
            <person name="Nagy L.G."/>
            <person name="Floudas D."/>
            <person name="Copeland A."/>
            <person name="Barry K.W."/>
            <person name="Cichocki N."/>
            <person name="Veneault-Fourrey C."/>
            <person name="LaButti K."/>
            <person name="Lindquist E.A."/>
            <person name="Lipzen A."/>
            <person name="Lundell T."/>
            <person name="Morin E."/>
            <person name="Murat C."/>
            <person name="Sun H."/>
            <person name="Tunlid A."/>
            <person name="Henrissat B."/>
            <person name="Grigoriev I.V."/>
            <person name="Hibbett D.S."/>
            <person name="Martin F."/>
            <person name="Nordberg H.P."/>
            <person name="Cantor M.N."/>
            <person name="Hua S.X."/>
        </authorList>
    </citation>
    <scope>NUCLEOTIDE SEQUENCE [LARGE SCALE GENOMIC DNA]</scope>
    <source>
        <strain evidence="3 4">LaAM-08-1</strain>
    </source>
</reference>
<dbReference type="AlphaFoldDB" id="A0A0C9Y3N3"/>
<dbReference type="GO" id="GO:0046394">
    <property type="term" value="P:carboxylic acid biosynthetic process"/>
    <property type="evidence" value="ECO:0007669"/>
    <property type="project" value="UniProtKB-ARBA"/>
</dbReference>
<dbReference type="InterPro" id="IPR051719">
    <property type="entry name" value="CASTOR_mTORC1"/>
</dbReference>
<feature type="region of interest" description="Disordered" evidence="1">
    <location>
        <begin position="283"/>
        <end position="332"/>
    </location>
</feature>
<dbReference type="InterPro" id="IPR045865">
    <property type="entry name" value="ACT-like_dom_sf"/>
</dbReference>
<gene>
    <name evidence="3" type="ORF">K443DRAFT_675715</name>
</gene>
<dbReference type="HOGENOM" id="CLU_026801_0_0_1"/>
<reference evidence="4" key="2">
    <citation type="submission" date="2015-01" db="EMBL/GenBank/DDBJ databases">
        <title>Evolutionary Origins and Diversification of the Mycorrhizal Mutualists.</title>
        <authorList>
            <consortium name="DOE Joint Genome Institute"/>
            <consortium name="Mycorrhizal Genomics Consortium"/>
            <person name="Kohler A."/>
            <person name="Kuo A."/>
            <person name="Nagy L.G."/>
            <person name="Floudas D."/>
            <person name="Copeland A."/>
            <person name="Barry K.W."/>
            <person name="Cichocki N."/>
            <person name="Veneault-Fourrey C."/>
            <person name="LaButti K."/>
            <person name="Lindquist E.A."/>
            <person name="Lipzen A."/>
            <person name="Lundell T."/>
            <person name="Morin E."/>
            <person name="Murat C."/>
            <person name="Riley R."/>
            <person name="Ohm R."/>
            <person name="Sun H."/>
            <person name="Tunlid A."/>
            <person name="Henrissat B."/>
            <person name="Grigoriev I.V."/>
            <person name="Hibbett D.S."/>
            <person name="Martin F."/>
        </authorList>
    </citation>
    <scope>NUCLEOTIDE SEQUENCE [LARGE SCALE GENOMIC DNA]</scope>
    <source>
        <strain evidence="4">LaAM-08-1</strain>
    </source>
</reference>
<proteinExistence type="predicted"/>
<evidence type="ECO:0000256" key="1">
    <source>
        <dbReference type="SAM" id="MobiDB-lite"/>
    </source>
</evidence>